<protein>
    <recommendedName>
        <fullName evidence="2">PDZ domain-containing protein</fullName>
    </recommendedName>
</protein>
<dbReference type="CDD" id="cd00136">
    <property type="entry name" value="PDZ_canonical"/>
    <property type="match status" value="1"/>
</dbReference>
<dbReference type="Pfam" id="PF17820">
    <property type="entry name" value="PDZ_6"/>
    <property type="match status" value="1"/>
</dbReference>
<dbReference type="InterPro" id="IPR036034">
    <property type="entry name" value="PDZ_sf"/>
</dbReference>
<dbReference type="AlphaFoldDB" id="A0A8J5XD69"/>
<feature type="domain" description="PDZ" evidence="2">
    <location>
        <begin position="27"/>
        <end position="106"/>
    </location>
</feature>
<proteinExistence type="predicted"/>
<feature type="compositionally biased region" description="Low complexity" evidence="1">
    <location>
        <begin position="125"/>
        <end position="137"/>
    </location>
</feature>
<dbReference type="PROSITE" id="PS50106">
    <property type="entry name" value="PDZ"/>
    <property type="match status" value="1"/>
</dbReference>
<evidence type="ECO:0000313" key="4">
    <source>
        <dbReference type="Proteomes" id="UP000751190"/>
    </source>
</evidence>
<dbReference type="InterPro" id="IPR041489">
    <property type="entry name" value="PDZ_6"/>
</dbReference>
<reference evidence="3" key="1">
    <citation type="submission" date="2021-05" db="EMBL/GenBank/DDBJ databases">
        <title>The genome of the haptophyte Pavlova lutheri (Diacronema luteri, Pavlovales) - a model for lipid biosynthesis in eukaryotic algae.</title>
        <authorList>
            <person name="Hulatt C.J."/>
            <person name="Posewitz M.C."/>
        </authorList>
    </citation>
    <scope>NUCLEOTIDE SEQUENCE</scope>
    <source>
        <strain evidence="3">NIVA-4/92</strain>
    </source>
</reference>
<keyword evidence="4" id="KW-1185">Reference proteome</keyword>
<feature type="compositionally biased region" description="Basic and acidic residues" evidence="1">
    <location>
        <begin position="138"/>
        <end position="152"/>
    </location>
</feature>
<sequence>MQQVRVDEQPTDDDFLVVTVSSADGRNVRLFKRAASDLLGVHLRRQASGKLELEGVAVGSLAEKHGLKPGDVIEAINGVHYATAHDAINALRAAIGDVEVRIAFADAPTVCLPAARHPSAASDVATSAPGTDAATDAAGRDHAEAHAHADAAREEAIKRMPHALQAALRCCSVDTQRALFQVASPCLFSPH</sequence>
<dbReference type="Proteomes" id="UP000751190">
    <property type="component" value="Unassembled WGS sequence"/>
</dbReference>
<accession>A0A8J5XD69</accession>
<comment type="caution">
    <text evidence="3">The sequence shown here is derived from an EMBL/GenBank/DDBJ whole genome shotgun (WGS) entry which is preliminary data.</text>
</comment>
<dbReference type="InterPro" id="IPR001478">
    <property type="entry name" value="PDZ"/>
</dbReference>
<organism evidence="3 4">
    <name type="scientific">Diacronema lutheri</name>
    <name type="common">Unicellular marine alga</name>
    <name type="synonym">Monochrysis lutheri</name>
    <dbReference type="NCBI Taxonomy" id="2081491"/>
    <lineage>
        <taxon>Eukaryota</taxon>
        <taxon>Haptista</taxon>
        <taxon>Haptophyta</taxon>
        <taxon>Pavlovophyceae</taxon>
        <taxon>Pavlovales</taxon>
        <taxon>Pavlovaceae</taxon>
        <taxon>Diacronema</taxon>
    </lineage>
</organism>
<evidence type="ECO:0000313" key="3">
    <source>
        <dbReference type="EMBL" id="KAG8462239.1"/>
    </source>
</evidence>
<dbReference type="EMBL" id="JAGTXO010000021">
    <property type="protein sequence ID" value="KAG8462239.1"/>
    <property type="molecule type" value="Genomic_DNA"/>
</dbReference>
<name>A0A8J5XD69_DIALT</name>
<dbReference type="SUPFAM" id="SSF50156">
    <property type="entry name" value="PDZ domain-like"/>
    <property type="match status" value="1"/>
</dbReference>
<gene>
    <name evidence="3" type="ORF">KFE25_012059</name>
</gene>
<dbReference type="Gene3D" id="2.30.42.10">
    <property type="match status" value="1"/>
</dbReference>
<evidence type="ECO:0000259" key="2">
    <source>
        <dbReference type="PROSITE" id="PS50106"/>
    </source>
</evidence>
<feature type="region of interest" description="Disordered" evidence="1">
    <location>
        <begin position="121"/>
        <end position="152"/>
    </location>
</feature>
<dbReference type="SMART" id="SM00228">
    <property type="entry name" value="PDZ"/>
    <property type="match status" value="1"/>
</dbReference>
<evidence type="ECO:0000256" key="1">
    <source>
        <dbReference type="SAM" id="MobiDB-lite"/>
    </source>
</evidence>